<dbReference type="SMART" id="SM00345">
    <property type="entry name" value="HTH_GNTR"/>
    <property type="match status" value="1"/>
</dbReference>
<dbReference type="Gene3D" id="1.10.10.10">
    <property type="entry name" value="Winged helix-like DNA-binding domain superfamily/Winged helix DNA-binding domain"/>
    <property type="match status" value="1"/>
</dbReference>
<organism evidence="12 13">
    <name type="scientific">Brevibacillus panacihumi</name>
    <dbReference type="NCBI Taxonomy" id="497735"/>
    <lineage>
        <taxon>Bacteria</taxon>
        <taxon>Bacillati</taxon>
        <taxon>Bacillota</taxon>
        <taxon>Bacilli</taxon>
        <taxon>Bacillales</taxon>
        <taxon>Paenibacillaceae</taxon>
        <taxon>Brevibacillus</taxon>
    </lineage>
</organism>
<dbReference type="GO" id="GO:0003700">
    <property type="term" value="F:DNA-binding transcription factor activity"/>
    <property type="evidence" value="ECO:0007669"/>
    <property type="project" value="InterPro"/>
</dbReference>
<proteinExistence type="inferred from homology"/>
<evidence type="ECO:0000256" key="8">
    <source>
        <dbReference type="ARBA" id="ARBA00023015"/>
    </source>
</evidence>
<dbReference type="PRINTS" id="PR00035">
    <property type="entry name" value="HTHGNTR"/>
</dbReference>
<accession>A0A3M8C5S8</accession>
<dbReference type="SUPFAM" id="SSF53383">
    <property type="entry name" value="PLP-dependent transferases"/>
    <property type="match status" value="1"/>
</dbReference>
<dbReference type="Gene3D" id="3.90.1150.10">
    <property type="entry name" value="Aspartate Aminotransferase, domain 1"/>
    <property type="match status" value="1"/>
</dbReference>
<evidence type="ECO:0000256" key="3">
    <source>
        <dbReference type="ARBA" id="ARBA00007441"/>
    </source>
</evidence>
<dbReference type="Gene3D" id="3.40.640.10">
    <property type="entry name" value="Type I PLP-dependent aspartate aminotransferase-like (Major domain)"/>
    <property type="match status" value="1"/>
</dbReference>
<dbReference type="PROSITE" id="PS50949">
    <property type="entry name" value="HTH_GNTR"/>
    <property type="match status" value="1"/>
</dbReference>
<evidence type="ECO:0000256" key="5">
    <source>
        <dbReference type="ARBA" id="ARBA00022576"/>
    </source>
</evidence>
<dbReference type="Proteomes" id="UP000281915">
    <property type="component" value="Unassembled WGS sequence"/>
</dbReference>
<evidence type="ECO:0000256" key="2">
    <source>
        <dbReference type="ARBA" id="ARBA00005384"/>
    </source>
</evidence>
<evidence type="ECO:0000313" key="13">
    <source>
        <dbReference type="Proteomes" id="UP000281915"/>
    </source>
</evidence>
<comment type="similarity">
    <text evidence="2">In the C-terminal section; belongs to the class-I pyridoxal-phosphate-dependent aminotransferase family.</text>
</comment>
<dbReference type="InterPro" id="IPR015421">
    <property type="entry name" value="PyrdxlP-dep_Trfase_major"/>
</dbReference>
<keyword evidence="9" id="KW-0238">DNA-binding</keyword>
<evidence type="ECO:0000256" key="9">
    <source>
        <dbReference type="ARBA" id="ARBA00023125"/>
    </source>
</evidence>
<comment type="similarity">
    <text evidence="3">Belongs to the class-I pyridoxal-phosphate-dependent aminotransferase family.</text>
</comment>
<name>A0A3M8C5S8_9BACL</name>
<dbReference type="InterPro" id="IPR000524">
    <property type="entry name" value="Tscrpt_reg_HTH_GntR"/>
</dbReference>
<dbReference type="SUPFAM" id="SSF46785">
    <property type="entry name" value="Winged helix' DNA-binding domain"/>
    <property type="match status" value="1"/>
</dbReference>
<dbReference type="FunFam" id="3.40.640.10:FF:000053">
    <property type="entry name" value="Aminotransferase, class I"/>
    <property type="match status" value="1"/>
</dbReference>
<keyword evidence="8" id="KW-0805">Transcription regulation</keyword>
<dbReference type="AlphaFoldDB" id="A0A3M8C5S8"/>
<feature type="domain" description="HTH gntR-type" evidence="11">
    <location>
        <begin position="4"/>
        <end position="72"/>
    </location>
</feature>
<keyword evidence="6 12" id="KW-0808">Transferase</keyword>
<evidence type="ECO:0000256" key="6">
    <source>
        <dbReference type="ARBA" id="ARBA00022679"/>
    </source>
</evidence>
<sequence>MGRNPIYTKVYNELRYKILSGDLPIGSLLPPERKLAVQLGVSRNTVVRAYTELEAEGLIAGKMGSGRYVEPLPPLTAFSRVDWGSQRYEYLHSSPSHMEELLSITDRYPDTINFAHGDGGRHTIFESGLIEHVKRAAERSPSYFFTSVQGLPELREHLIKWMGFAQISSPDQVCITSGSQEGLYLITTLLARQGDCIITEMPTYFGSLQLFQSLGMQIIPVPLDRDGMRIDVLEGILARSRPRFIYTVPTFHNPTGSTLSLVRRKQLLSISEKYGIPIVEDDAYRHLHLEKEVPPALKEMDIYGNVIYLNTFSKMLFPGLRIGWVAASRPFIQRMARLRELTISTSTLNQFALASFLQDGALRPHLDRVTRQYAKQAERMEAHLRPLRALGLDYEKPDGGFYFWISLPEGMKVRSLMQICHEAGVSITSGDMFLLREAEQPYIRLCYTHENIDQIDAGMSILTRILSHQKEVSR</sequence>
<dbReference type="InterPro" id="IPR015422">
    <property type="entry name" value="PyrdxlP-dep_Trfase_small"/>
</dbReference>
<dbReference type="PANTHER" id="PTHR46577:SF2">
    <property type="entry name" value="TRANSCRIPTIONAL REGULATORY PROTEIN"/>
    <property type="match status" value="1"/>
</dbReference>
<dbReference type="GO" id="GO:0030170">
    <property type="term" value="F:pyridoxal phosphate binding"/>
    <property type="evidence" value="ECO:0007669"/>
    <property type="project" value="InterPro"/>
</dbReference>
<dbReference type="GO" id="GO:0008483">
    <property type="term" value="F:transaminase activity"/>
    <property type="evidence" value="ECO:0007669"/>
    <property type="project" value="UniProtKB-KW"/>
</dbReference>
<dbReference type="RefSeq" id="WP_122915411.1">
    <property type="nucleotide sequence ID" value="NZ_RHHT01000068.1"/>
</dbReference>
<dbReference type="InterPro" id="IPR004839">
    <property type="entry name" value="Aminotransferase_I/II_large"/>
</dbReference>
<dbReference type="Pfam" id="PF00392">
    <property type="entry name" value="GntR"/>
    <property type="match status" value="1"/>
</dbReference>
<dbReference type="InterPro" id="IPR015424">
    <property type="entry name" value="PyrdxlP-dep_Trfase"/>
</dbReference>
<keyword evidence="5 12" id="KW-0032">Aminotransferase</keyword>
<evidence type="ECO:0000256" key="4">
    <source>
        <dbReference type="ARBA" id="ARBA00011738"/>
    </source>
</evidence>
<dbReference type="InterPro" id="IPR036390">
    <property type="entry name" value="WH_DNA-bd_sf"/>
</dbReference>
<evidence type="ECO:0000256" key="7">
    <source>
        <dbReference type="ARBA" id="ARBA00022898"/>
    </source>
</evidence>
<keyword evidence="7" id="KW-0663">Pyridoxal phosphate</keyword>
<dbReference type="EMBL" id="RHHT01000068">
    <property type="protein sequence ID" value="RNB70747.1"/>
    <property type="molecule type" value="Genomic_DNA"/>
</dbReference>
<evidence type="ECO:0000256" key="1">
    <source>
        <dbReference type="ARBA" id="ARBA00001933"/>
    </source>
</evidence>
<comment type="caution">
    <text evidence="12">The sequence shown here is derived from an EMBL/GenBank/DDBJ whole genome shotgun (WGS) entry which is preliminary data.</text>
</comment>
<evidence type="ECO:0000313" key="12">
    <source>
        <dbReference type="EMBL" id="RNB70747.1"/>
    </source>
</evidence>
<dbReference type="InterPro" id="IPR051446">
    <property type="entry name" value="HTH_trans_reg/aminotransferase"/>
</dbReference>
<protein>
    <submittedName>
        <fullName evidence="12">PLP-dependent aminotransferase family protein</fullName>
    </submittedName>
</protein>
<keyword evidence="10" id="KW-0804">Transcription</keyword>
<dbReference type="GO" id="GO:0003677">
    <property type="term" value="F:DNA binding"/>
    <property type="evidence" value="ECO:0007669"/>
    <property type="project" value="UniProtKB-KW"/>
</dbReference>
<gene>
    <name evidence="12" type="ORF">EDM58_23005</name>
</gene>
<comment type="subunit">
    <text evidence="4">Homodimer.</text>
</comment>
<evidence type="ECO:0000256" key="10">
    <source>
        <dbReference type="ARBA" id="ARBA00023163"/>
    </source>
</evidence>
<dbReference type="CDD" id="cd00609">
    <property type="entry name" value="AAT_like"/>
    <property type="match status" value="1"/>
</dbReference>
<evidence type="ECO:0000259" key="11">
    <source>
        <dbReference type="PROSITE" id="PS50949"/>
    </source>
</evidence>
<dbReference type="PANTHER" id="PTHR46577">
    <property type="entry name" value="HTH-TYPE TRANSCRIPTIONAL REGULATORY PROTEIN GABR"/>
    <property type="match status" value="1"/>
</dbReference>
<dbReference type="Pfam" id="PF00155">
    <property type="entry name" value="Aminotran_1_2"/>
    <property type="match status" value="1"/>
</dbReference>
<comment type="cofactor">
    <cofactor evidence="1">
        <name>pyridoxal 5'-phosphate</name>
        <dbReference type="ChEBI" id="CHEBI:597326"/>
    </cofactor>
</comment>
<dbReference type="InterPro" id="IPR036388">
    <property type="entry name" value="WH-like_DNA-bd_sf"/>
</dbReference>
<reference evidence="12 13" key="1">
    <citation type="submission" date="2018-10" db="EMBL/GenBank/DDBJ databases">
        <title>Phylogenomics of Brevibacillus.</title>
        <authorList>
            <person name="Dunlap C."/>
        </authorList>
    </citation>
    <scope>NUCLEOTIDE SEQUENCE [LARGE SCALE GENOMIC DNA]</scope>
    <source>
        <strain evidence="12 13">JCM 15085</strain>
    </source>
</reference>
<dbReference type="CDD" id="cd07377">
    <property type="entry name" value="WHTH_GntR"/>
    <property type="match status" value="1"/>
</dbReference>